<comment type="caution">
    <text evidence="3">The sequence shown here is derived from an EMBL/GenBank/DDBJ whole genome shotgun (WGS) entry which is preliminary data.</text>
</comment>
<accession>A0A7W9AQW3</accession>
<feature type="compositionally biased region" description="Pro residues" evidence="1">
    <location>
        <begin position="90"/>
        <end position="111"/>
    </location>
</feature>
<evidence type="ECO:0000313" key="3">
    <source>
        <dbReference type="EMBL" id="MBB5698958.1"/>
    </source>
</evidence>
<organism evidence="3 4">
    <name type="scientific">Sphingomonas yantingensis</name>
    <dbReference type="NCBI Taxonomy" id="1241761"/>
    <lineage>
        <taxon>Bacteria</taxon>
        <taxon>Pseudomonadati</taxon>
        <taxon>Pseudomonadota</taxon>
        <taxon>Alphaproteobacteria</taxon>
        <taxon>Sphingomonadales</taxon>
        <taxon>Sphingomonadaceae</taxon>
        <taxon>Sphingomonas</taxon>
    </lineage>
</organism>
<name>A0A7W9AQW3_9SPHN</name>
<reference evidence="3 4" key="1">
    <citation type="submission" date="2020-08" db="EMBL/GenBank/DDBJ databases">
        <title>Genomic Encyclopedia of Type Strains, Phase IV (KMG-IV): sequencing the most valuable type-strain genomes for metagenomic binning, comparative biology and taxonomic classification.</title>
        <authorList>
            <person name="Goeker M."/>
        </authorList>
    </citation>
    <scope>NUCLEOTIDE SEQUENCE [LARGE SCALE GENOMIC DNA]</scope>
    <source>
        <strain evidence="3 4">DSM 27244</strain>
    </source>
</reference>
<feature type="transmembrane region" description="Helical" evidence="2">
    <location>
        <begin position="12"/>
        <end position="33"/>
    </location>
</feature>
<protein>
    <submittedName>
        <fullName evidence="3">Protein TonB</fullName>
    </submittedName>
</protein>
<proteinExistence type="predicted"/>
<feature type="region of interest" description="Disordered" evidence="1">
    <location>
        <begin position="125"/>
        <end position="165"/>
    </location>
</feature>
<sequence length="265" mass="28431">MPERLRGDRARRIAGFVLALLVEVLLVLVLLTLKPDLVGRKDAKSTPVFTMAAADDAAPEAATDDQQKSEAPPSETETPPTDTPPVETQPTPPRPQPPSDAPPAPSPPPYILLPRQVLAQADIARPSAPPAAPAAPAAPARRPTYGPVDRGPAGPPDSEVVGRAPNGQPLYAAAWYREPYPEELRGYLSTASGPGWGLIACRTVPNYRVEDCVSLGESPEGSNIARSVLAAAWQFKVRPPRVGGDYKVGEWVRIRIDYGLERRRP</sequence>
<evidence type="ECO:0000256" key="1">
    <source>
        <dbReference type="SAM" id="MobiDB-lite"/>
    </source>
</evidence>
<keyword evidence="2" id="KW-1133">Transmembrane helix</keyword>
<dbReference type="EMBL" id="JACIJJ010000003">
    <property type="protein sequence ID" value="MBB5698958.1"/>
    <property type="molecule type" value="Genomic_DNA"/>
</dbReference>
<dbReference type="Proteomes" id="UP000557739">
    <property type="component" value="Unassembled WGS sequence"/>
</dbReference>
<evidence type="ECO:0000256" key="2">
    <source>
        <dbReference type="SAM" id="Phobius"/>
    </source>
</evidence>
<feature type="compositionally biased region" description="Low complexity" evidence="1">
    <location>
        <begin position="69"/>
        <end position="89"/>
    </location>
</feature>
<evidence type="ECO:0000313" key="4">
    <source>
        <dbReference type="Proteomes" id="UP000557739"/>
    </source>
</evidence>
<feature type="compositionally biased region" description="Low complexity" evidence="1">
    <location>
        <begin position="134"/>
        <end position="143"/>
    </location>
</feature>
<feature type="compositionally biased region" description="Low complexity" evidence="1">
    <location>
        <begin position="52"/>
        <end position="61"/>
    </location>
</feature>
<keyword evidence="4" id="KW-1185">Reference proteome</keyword>
<dbReference type="RefSeq" id="WP_246359472.1">
    <property type="nucleotide sequence ID" value="NZ_JACIJJ010000003.1"/>
</dbReference>
<gene>
    <name evidence="3" type="ORF">FHR19_002313</name>
</gene>
<feature type="region of interest" description="Disordered" evidence="1">
    <location>
        <begin position="52"/>
        <end position="111"/>
    </location>
</feature>
<keyword evidence="2" id="KW-0472">Membrane</keyword>
<keyword evidence="2" id="KW-0812">Transmembrane</keyword>
<dbReference type="AlphaFoldDB" id="A0A7W9AQW3"/>